<keyword evidence="9 15" id="KW-0479">Metal-binding</keyword>
<name>A0A5C1QQC9_9SPIO</name>
<dbReference type="GO" id="GO:0052657">
    <property type="term" value="F:guanine phosphoribosyltransferase activity"/>
    <property type="evidence" value="ECO:0007669"/>
    <property type="project" value="UniProtKB-ARBA"/>
</dbReference>
<evidence type="ECO:0000256" key="3">
    <source>
        <dbReference type="ARBA" id="ARBA00004669"/>
    </source>
</evidence>
<dbReference type="NCBIfam" id="TIGR01203">
    <property type="entry name" value="HGPRTase"/>
    <property type="match status" value="1"/>
</dbReference>
<proteinExistence type="inferred from homology"/>
<dbReference type="GO" id="GO:0032264">
    <property type="term" value="P:IMP salvage"/>
    <property type="evidence" value="ECO:0007669"/>
    <property type="project" value="UniProtKB-UniPathway"/>
</dbReference>
<evidence type="ECO:0000256" key="10">
    <source>
        <dbReference type="ARBA" id="ARBA00022726"/>
    </source>
</evidence>
<dbReference type="GO" id="GO:0006178">
    <property type="term" value="P:guanine salvage"/>
    <property type="evidence" value="ECO:0007669"/>
    <property type="project" value="TreeGrafter"/>
</dbReference>
<evidence type="ECO:0000256" key="13">
    <source>
        <dbReference type="ARBA" id="ARBA00048811"/>
    </source>
</evidence>
<dbReference type="UniPathway" id="UPA00591">
    <property type="reaction ID" value="UER00648"/>
</dbReference>
<dbReference type="SUPFAM" id="SSF53271">
    <property type="entry name" value="PRTase-like"/>
    <property type="match status" value="1"/>
</dbReference>
<dbReference type="RefSeq" id="WP_149486903.1">
    <property type="nucleotide sequence ID" value="NZ_CP036150.1"/>
</dbReference>
<evidence type="ECO:0000256" key="5">
    <source>
        <dbReference type="ARBA" id="ARBA00011895"/>
    </source>
</evidence>
<dbReference type="GO" id="GO:0000166">
    <property type="term" value="F:nucleotide binding"/>
    <property type="evidence" value="ECO:0007669"/>
    <property type="project" value="UniProtKB-KW"/>
</dbReference>
<reference evidence="17 18" key="1">
    <citation type="submission" date="2019-02" db="EMBL/GenBank/DDBJ databases">
        <title>Complete Genome Sequence and Methylome Analysis of free living Spirochaetas.</title>
        <authorList>
            <person name="Fomenkov A."/>
            <person name="Dubinina G."/>
            <person name="Leshcheva N."/>
            <person name="Mikheeva N."/>
            <person name="Grabovich M."/>
            <person name="Vincze T."/>
            <person name="Roberts R.J."/>
        </authorList>
    </citation>
    <scope>NUCLEOTIDE SEQUENCE [LARGE SCALE GENOMIC DNA]</scope>
    <source>
        <strain evidence="17 18">K2</strain>
    </source>
</reference>
<keyword evidence="10 15" id="KW-0660">Purine salvage</keyword>
<evidence type="ECO:0000256" key="15">
    <source>
        <dbReference type="RuleBase" id="RU364099"/>
    </source>
</evidence>
<evidence type="ECO:0000256" key="1">
    <source>
        <dbReference type="ARBA" id="ARBA00001946"/>
    </source>
</evidence>
<dbReference type="EC" id="2.4.2.8" evidence="5 15"/>
<comment type="catalytic activity">
    <reaction evidence="13">
        <text>GMP + diphosphate = guanine + 5-phospho-alpha-D-ribose 1-diphosphate</text>
        <dbReference type="Rhea" id="RHEA:25424"/>
        <dbReference type="ChEBI" id="CHEBI:16235"/>
        <dbReference type="ChEBI" id="CHEBI:33019"/>
        <dbReference type="ChEBI" id="CHEBI:58017"/>
        <dbReference type="ChEBI" id="CHEBI:58115"/>
        <dbReference type="EC" id="2.4.2.8"/>
    </reaction>
    <physiologicalReaction direction="right-to-left" evidence="13">
        <dbReference type="Rhea" id="RHEA:25426"/>
    </physiologicalReaction>
</comment>
<keyword evidence="18" id="KW-1185">Reference proteome</keyword>
<feature type="domain" description="Phosphoribosyltransferase" evidence="16">
    <location>
        <begin position="12"/>
        <end position="159"/>
    </location>
</feature>
<comment type="cofactor">
    <cofactor evidence="1 15">
        <name>Mg(2+)</name>
        <dbReference type="ChEBI" id="CHEBI:18420"/>
    </cofactor>
</comment>
<evidence type="ECO:0000256" key="8">
    <source>
        <dbReference type="ARBA" id="ARBA00022679"/>
    </source>
</evidence>
<dbReference type="GO" id="GO:0006166">
    <property type="term" value="P:purine ribonucleoside salvage"/>
    <property type="evidence" value="ECO:0007669"/>
    <property type="project" value="UniProtKB-KW"/>
</dbReference>
<dbReference type="Proteomes" id="UP000324209">
    <property type="component" value="Chromosome"/>
</dbReference>
<evidence type="ECO:0000256" key="14">
    <source>
        <dbReference type="ARBA" id="ARBA00049402"/>
    </source>
</evidence>
<dbReference type="GO" id="GO:0005829">
    <property type="term" value="C:cytosol"/>
    <property type="evidence" value="ECO:0007669"/>
    <property type="project" value="TreeGrafter"/>
</dbReference>
<dbReference type="InterPro" id="IPR005904">
    <property type="entry name" value="Hxn_phspho_trans"/>
</dbReference>
<keyword evidence="12 15" id="KW-0460">Magnesium</keyword>
<dbReference type="InterPro" id="IPR000836">
    <property type="entry name" value="PRTase_dom"/>
</dbReference>
<evidence type="ECO:0000256" key="4">
    <source>
        <dbReference type="ARBA" id="ARBA00008391"/>
    </source>
</evidence>
<protein>
    <recommendedName>
        <fullName evidence="5 15">Hypoxanthine phosphoribosyltransferase</fullName>
        <ecNumber evidence="5 15">2.4.2.8</ecNumber>
    </recommendedName>
</protein>
<dbReference type="Pfam" id="PF00156">
    <property type="entry name" value="Pribosyltran"/>
    <property type="match status" value="1"/>
</dbReference>
<evidence type="ECO:0000313" key="18">
    <source>
        <dbReference type="Proteomes" id="UP000324209"/>
    </source>
</evidence>
<dbReference type="GO" id="GO:0000287">
    <property type="term" value="F:magnesium ion binding"/>
    <property type="evidence" value="ECO:0007669"/>
    <property type="project" value="TreeGrafter"/>
</dbReference>
<evidence type="ECO:0000313" key="17">
    <source>
        <dbReference type="EMBL" id="QEN08824.1"/>
    </source>
</evidence>
<accession>A0A5C1QQC9</accession>
<keyword evidence="7 15" id="KW-0328">Glycosyltransferase</keyword>
<dbReference type="InterPro" id="IPR050408">
    <property type="entry name" value="HGPRT"/>
</dbReference>
<dbReference type="InterPro" id="IPR029057">
    <property type="entry name" value="PRTase-like"/>
</dbReference>
<dbReference type="OrthoDB" id="9802824at2"/>
<keyword evidence="11 15" id="KW-0547">Nucleotide-binding</keyword>
<gene>
    <name evidence="17" type="primary">hpt</name>
    <name evidence="17" type="ORF">EXM22_12790</name>
</gene>
<comment type="pathway">
    <text evidence="3 15">Purine metabolism; IMP biosynthesis via salvage pathway; IMP from hypoxanthine: step 1/1.</text>
</comment>
<comment type="subcellular location">
    <subcellularLocation>
        <location evidence="2 15">Cytoplasm</location>
    </subcellularLocation>
</comment>
<dbReference type="Gene3D" id="3.40.50.2020">
    <property type="match status" value="1"/>
</dbReference>
<dbReference type="FunFam" id="3.40.50.2020:FF:000006">
    <property type="entry name" value="Hypoxanthine phosphoribosyltransferase"/>
    <property type="match status" value="1"/>
</dbReference>
<sequence>MKYEIEVLIDEKSLADKVQELGKRIEEDYRDAQEIILVGLLRGSTIFLADLARQINLDARIDFMVVSSYGNSMNSSRDVQIKKDLEEEIRGRHVIIVEDIIDTGYTLERVRDFLALREPASLKICTLMDKPERREVKVPVDYVGFTIPDVFIIGYGIDYAQKHRNLPYIGKVIPLD</sequence>
<organism evidence="17 18">
    <name type="scientific">Oceanispirochaeta crateris</name>
    <dbReference type="NCBI Taxonomy" id="2518645"/>
    <lineage>
        <taxon>Bacteria</taxon>
        <taxon>Pseudomonadati</taxon>
        <taxon>Spirochaetota</taxon>
        <taxon>Spirochaetia</taxon>
        <taxon>Spirochaetales</taxon>
        <taxon>Spirochaetaceae</taxon>
        <taxon>Oceanispirochaeta</taxon>
    </lineage>
</organism>
<evidence type="ECO:0000256" key="6">
    <source>
        <dbReference type="ARBA" id="ARBA00022490"/>
    </source>
</evidence>
<evidence type="ECO:0000256" key="7">
    <source>
        <dbReference type="ARBA" id="ARBA00022676"/>
    </source>
</evidence>
<evidence type="ECO:0000256" key="11">
    <source>
        <dbReference type="ARBA" id="ARBA00022741"/>
    </source>
</evidence>
<dbReference type="GO" id="GO:0046100">
    <property type="term" value="P:hypoxanthine metabolic process"/>
    <property type="evidence" value="ECO:0007669"/>
    <property type="project" value="TreeGrafter"/>
</dbReference>
<dbReference type="KEGG" id="ock:EXM22_12790"/>
<evidence type="ECO:0000256" key="12">
    <source>
        <dbReference type="ARBA" id="ARBA00022842"/>
    </source>
</evidence>
<dbReference type="PANTHER" id="PTHR43340">
    <property type="entry name" value="HYPOXANTHINE-GUANINE PHOSPHORIBOSYLTRANSFERASE"/>
    <property type="match status" value="1"/>
</dbReference>
<evidence type="ECO:0000256" key="9">
    <source>
        <dbReference type="ARBA" id="ARBA00022723"/>
    </source>
</evidence>
<evidence type="ECO:0000259" key="16">
    <source>
        <dbReference type="Pfam" id="PF00156"/>
    </source>
</evidence>
<dbReference type="PANTHER" id="PTHR43340:SF1">
    <property type="entry name" value="HYPOXANTHINE PHOSPHORIBOSYLTRANSFERASE"/>
    <property type="match status" value="1"/>
</dbReference>
<dbReference type="GO" id="GO:0004422">
    <property type="term" value="F:hypoxanthine phosphoribosyltransferase activity"/>
    <property type="evidence" value="ECO:0007669"/>
    <property type="project" value="InterPro"/>
</dbReference>
<dbReference type="AlphaFoldDB" id="A0A5C1QQC9"/>
<keyword evidence="6 15" id="KW-0963">Cytoplasm</keyword>
<dbReference type="EMBL" id="CP036150">
    <property type="protein sequence ID" value="QEN08824.1"/>
    <property type="molecule type" value="Genomic_DNA"/>
</dbReference>
<comment type="similarity">
    <text evidence="4 15">Belongs to the purine/pyrimidine phosphoribosyltransferase family.</text>
</comment>
<dbReference type="GO" id="GO:0032263">
    <property type="term" value="P:GMP salvage"/>
    <property type="evidence" value="ECO:0007669"/>
    <property type="project" value="TreeGrafter"/>
</dbReference>
<comment type="catalytic activity">
    <reaction evidence="14">
        <text>IMP + diphosphate = hypoxanthine + 5-phospho-alpha-D-ribose 1-diphosphate</text>
        <dbReference type="Rhea" id="RHEA:17973"/>
        <dbReference type="ChEBI" id="CHEBI:17368"/>
        <dbReference type="ChEBI" id="CHEBI:33019"/>
        <dbReference type="ChEBI" id="CHEBI:58017"/>
        <dbReference type="ChEBI" id="CHEBI:58053"/>
        <dbReference type="EC" id="2.4.2.8"/>
    </reaction>
    <physiologicalReaction direction="right-to-left" evidence="14">
        <dbReference type="Rhea" id="RHEA:17975"/>
    </physiologicalReaction>
</comment>
<dbReference type="CDD" id="cd06223">
    <property type="entry name" value="PRTases_typeI"/>
    <property type="match status" value="1"/>
</dbReference>
<evidence type="ECO:0000256" key="2">
    <source>
        <dbReference type="ARBA" id="ARBA00004496"/>
    </source>
</evidence>
<keyword evidence="8 15" id="KW-0808">Transferase</keyword>